<dbReference type="PANTHER" id="PTHR41532:SF1">
    <property type="entry name" value="FIXS PROTEIN"/>
    <property type="match status" value="1"/>
</dbReference>
<keyword evidence="2" id="KW-0812">Transmembrane</keyword>
<accession>A0ABV2BPL1</accession>
<evidence type="ECO:0000256" key="2">
    <source>
        <dbReference type="SAM" id="Phobius"/>
    </source>
</evidence>
<dbReference type="InterPro" id="IPR004714">
    <property type="entry name" value="Cyt_oxidase_maturation_cbb3"/>
</dbReference>
<feature type="compositionally biased region" description="Polar residues" evidence="1">
    <location>
        <begin position="86"/>
        <end position="110"/>
    </location>
</feature>
<name>A0ABV2BPL1_9GAMM</name>
<proteinExistence type="predicted"/>
<feature type="region of interest" description="Disordered" evidence="1">
    <location>
        <begin position="44"/>
        <end position="110"/>
    </location>
</feature>
<dbReference type="PANTHER" id="PTHR41532">
    <property type="entry name" value="FIXS PROTEIN"/>
    <property type="match status" value="1"/>
</dbReference>
<evidence type="ECO:0000313" key="4">
    <source>
        <dbReference type="Proteomes" id="UP001548189"/>
    </source>
</evidence>
<organism evidence="3 4">
    <name type="scientific">Aliikangiella maris</name>
    <dbReference type="NCBI Taxonomy" id="3162458"/>
    <lineage>
        <taxon>Bacteria</taxon>
        <taxon>Pseudomonadati</taxon>
        <taxon>Pseudomonadota</taxon>
        <taxon>Gammaproteobacteria</taxon>
        <taxon>Oceanospirillales</taxon>
        <taxon>Pleioneaceae</taxon>
        <taxon>Aliikangiella</taxon>
    </lineage>
</organism>
<evidence type="ECO:0000256" key="1">
    <source>
        <dbReference type="SAM" id="MobiDB-lite"/>
    </source>
</evidence>
<keyword evidence="2" id="KW-0472">Membrane</keyword>
<dbReference type="Proteomes" id="UP001548189">
    <property type="component" value="Unassembled WGS sequence"/>
</dbReference>
<feature type="transmembrane region" description="Helical" evidence="2">
    <location>
        <begin position="6"/>
        <end position="26"/>
    </location>
</feature>
<comment type="caution">
    <text evidence="3">The sequence shown here is derived from an EMBL/GenBank/DDBJ whole genome shotgun (WGS) entry which is preliminary data.</text>
</comment>
<dbReference type="Pfam" id="PF03597">
    <property type="entry name" value="FixS"/>
    <property type="match status" value="1"/>
</dbReference>
<gene>
    <name evidence="3" type="primary">ccoS</name>
    <name evidence="3" type="ORF">ABVT43_01995</name>
</gene>
<reference evidence="3 4" key="1">
    <citation type="submission" date="2024-06" db="EMBL/GenBank/DDBJ databases">
        <authorList>
            <person name="Li F."/>
        </authorList>
    </citation>
    <scope>NUCLEOTIDE SEQUENCE [LARGE SCALE GENOMIC DNA]</scope>
    <source>
        <strain evidence="3 4">GXAS 311</strain>
    </source>
</reference>
<keyword evidence="4" id="KW-1185">Reference proteome</keyword>
<dbReference type="RefSeq" id="WP_353873426.1">
    <property type="nucleotide sequence ID" value="NZ_JBEVCJ010000001.1"/>
</dbReference>
<sequence length="110" mass="12482">MDVIYWLIPLSIVLLMIAVAIFFWAVRTGQFQDLDSAAIDILFDDDSPESNKQKQQESPKRQIKKITQSKAHHSMHSQSESHLDSNSESMVDNSVENNPTNIQKHNSSAQ</sequence>
<keyword evidence="2" id="KW-1133">Transmembrane helix</keyword>
<dbReference type="EMBL" id="JBEVCJ010000001">
    <property type="protein sequence ID" value="MET1253887.1"/>
    <property type="molecule type" value="Genomic_DNA"/>
</dbReference>
<evidence type="ECO:0000313" key="3">
    <source>
        <dbReference type="EMBL" id="MET1253887.1"/>
    </source>
</evidence>
<dbReference type="NCBIfam" id="TIGR00847">
    <property type="entry name" value="ccoS"/>
    <property type="match status" value="1"/>
</dbReference>
<protein>
    <submittedName>
        <fullName evidence="3">Cbb3-type cytochrome oxidase assembly protein CcoS</fullName>
    </submittedName>
</protein>
<feature type="compositionally biased region" description="Basic and acidic residues" evidence="1">
    <location>
        <begin position="49"/>
        <end position="60"/>
    </location>
</feature>